<dbReference type="Pfam" id="PF00083">
    <property type="entry name" value="Sugar_tr"/>
    <property type="match status" value="2"/>
</dbReference>
<dbReference type="PRINTS" id="PR00171">
    <property type="entry name" value="SUGRTRNSPORT"/>
</dbReference>
<feature type="transmembrane region" description="Helical" evidence="7">
    <location>
        <begin position="134"/>
        <end position="157"/>
    </location>
</feature>
<feature type="transmembrane region" description="Helical" evidence="7">
    <location>
        <begin position="177"/>
        <end position="198"/>
    </location>
</feature>
<reference evidence="9 10" key="1">
    <citation type="submission" date="2018-10" db="EMBL/GenBank/DDBJ databases">
        <title>Ulvibacterium marinum gen. nov., sp. nov., a novel marine bacterium of the family Flavobacteriaceae, isolated from a culture of the green alga Ulva prolifera.</title>
        <authorList>
            <person name="Zhang Z."/>
        </authorList>
    </citation>
    <scope>NUCLEOTIDE SEQUENCE [LARGE SCALE GENOMIC DNA]</scope>
    <source>
        <strain evidence="9 10">CCMM003</strain>
    </source>
</reference>
<dbReference type="AlphaFoldDB" id="A0A3B0CDF0"/>
<evidence type="ECO:0000256" key="3">
    <source>
        <dbReference type="ARBA" id="ARBA00022448"/>
    </source>
</evidence>
<dbReference type="InterPro" id="IPR005829">
    <property type="entry name" value="Sugar_transporter_CS"/>
</dbReference>
<feature type="transmembrane region" description="Helical" evidence="7">
    <location>
        <begin position="77"/>
        <end position="98"/>
    </location>
</feature>
<dbReference type="Proteomes" id="UP000276603">
    <property type="component" value="Unassembled WGS sequence"/>
</dbReference>
<name>A0A3B0CDF0_9FLAO</name>
<feature type="transmembrane region" description="Helical" evidence="7">
    <location>
        <begin position="45"/>
        <end position="65"/>
    </location>
</feature>
<dbReference type="GO" id="GO:0016020">
    <property type="term" value="C:membrane"/>
    <property type="evidence" value="ECO:0007669"/>
    <property type="project" value="UniProtKB-SubCell"/>
</dbReference>
<feature type="transmembrane region" description="Helical" evidence="7">
    <location>
        <begin position="452"/>
        <end position="472"/>
    </location>
</feature>
<dbReference type="RefSeq" id="WP_120711073.1">
    <property type="nucleotide sequence ID" value="NZ_RBCJ01000002.1"/>
</dbReference>
<gene>
    <name evidence="9" type="ORF">D7Z94_08140</name>
</gene>
<keyword evidence="10" id="KW-1185">Reference proteome</keyword>
<dbReference type="SUPFAM" id="SSF103473">
    <property type="entry name" value="MFS general substrate transporter"/>
    <property type="match status" value="1"/>
</dbReference>
<feature type="transmembrane region" description="Helical" evidence="7">
    <location>
        <begin position="298"/>
        <end position="321"/>
    </location>
</feature>
<evidence type="ECO:0000256" key="7">
    <source>
        <dbReference type="SAM" id="Phobius"/>
    </source>
</evidence>
<feature type="transmembrane region" description="Helical" evidence="7">
    <location>
        <begin position="328"/>
        <end position="348"/>
    </location>
</feature>
<dbReference type="InterPro" id="IPR020846">
    <property type="entry name" value="MFS_dom"/>
</dbReference>
<dbReference type="InterPro" id="IPR050820">
    <property type="entry name" value="MFS_Sugar_Transporter"/>
</dbReference>
<protein>
    <submittedName>
        <fullName evidence="9">MFS transporter</fullName>
    </submittedName>
</protein>
<feature type="transmembrane region" description="Helical" evidence="7">
    <location>
        <begin position="261"/>
        <end position="286"/>
    </location>
</feature>
<proteinExistence type="inferred from homology"/>
<feature type="transmembrane region" description="Helical" evidence="7">
    <location>
        <begin position="104"/>
        <end position="122"/>
    </location>
</feature>
<comment type="caution">
    <text evidence="9">The sequence shown here is derived from an EMBL/GenBank/DDBJ whole genome shotgun (WGS) entry which is preliminary data.</text>
</comment>
<feature type="transmembrane region" description="Helical" evidence="7">
    <location>
        <begin position="478"/>
        <end position="503"/>
    </location>
</feature>
<keyword evidence="3" id="KW-0813">Transport</keyword>
<feature type="domain" description="Major facilitator superfamily (MFS) profile" evidence="8">
    <location>
        <begin position="11"/>
        <end position="507"/>
    </location>
</feature>
<dbReference type="PANTHER" id="PTHR48023">
    <property type="entry name" value="D-XYLOSE-PROTON SYMPORTER-LIKE 2"/>
    <property type="match status" value="1"/>
</dbReference>
<evidence type="ECO:0000259" key="8">
    <source>
        <dbReference type="PROSITE" id="PS50850"/>
    </source>
</evidence>
<evidence type="ECO:0000256" key="1">
    <source>
        <dbReference type="ARBA" id="ARBA00004141"/>
    </source>
</evidence>
<comment type="similarity">
    <text evidence="2">Belongs to the major facilitator superfamily. Sugar transporter (TC 2.A.1.1) family.</text>
</comment>
<dbReference type="InterPro" id="IPR003663">
    <property type="entry name" value="Sugar/inositol_transpt"/>
</dbReference>
<evidence type="ECO:0000313" key="10">
    <source>
        <dbReference type="Proteomes" id="UP000276603"/>
    </source>
</evidence>
<comment type="subcellular location">
    <subcellularLocation>
        <location evidence="1">Membrane</location>
        <topology evidence="1">Multi-pass membrane protein</topology>
    </subcellularLocation>
</comment>
<dbReference type="PROSITE" id="PS00216">
    <property type="entry name" value="SUGAR_TRANSPORT_1"/>
    <property type="match status" value="1"/>
</dbReference>
<keyword evidence="4 7" id="KW-0812">Transmembrane</keyword>
<dbReference type="PROSITE" id="PS50850">
    <property type="entry name" value="MFS"/>
    <property type="match status" value="1"/>
</dbReference>
<evidence type="ECO:0000256" key="4">
    <source>
        <dbReference type="ARBA" id="ARBA00022692"/>
    </source>
</evidence>
<evidence type="ECO:0000313" key="9">
    <source>
        <dbReference type="EMBL" id="RKN80916.1"/>
    </source>
</evidence>
<organism evidence="9 10">
    <name type="scientific">Ulvibacterium marinum</name>
    <dbReference type="NCBI Taxonomy" id="2419782"/>
    <lineage>
        <taxon>Bacteria</taxon>
        <taxon>Pseudomonadati</taxon>
        <taxon>Bacteroidota</taxon>
        <taxon>Flavobacteriia</taxon>
        <taxon>Flavobacteriales</taxon>
        <taxon>Flavobacteriaceae</taxon>
        <taxon>Ulvibacterium</taxon>
    </lineage>
</organism>
<feature type="transmembrane region" description="Helical" evidence="7">
    <location>
        <begin position="415"/>
        <end position="440"/>
    </location>
</feature>
<keyword evidence="6 7" id="KW-0472">Membrane</keyword>
<evidence type="ECO:0000256" key="6">
    <source>
        <dbReference type="ARBA" id="ARBA00023136"/>
    </source>
</evidence>
<dbReference type="PANTHER" id="PTHR48023:SF4">
    <property type="entry name" value="D-XYLOSE-PROTON SYMPORTER-LIKE 2"/>
    <property type="match status" value="1"/>
</dbReference>
<dbReference type="GO" id="GO:0022857">
    <property type="term" value="F:transmembrane transporter activity"/>
    <property type="evidence" value="ECO:0007669"/>
    <property type="project" value="InterPro"/>
</dbReference>
<evidence type="ECO:0000256" key="5">
    <source>
        <dbReference type="ARBA" id="ARBA00022989"/>
    </source>
</evidence>
<accession>A0A3B0CDF0</accession>
<dbReference type="EMBL" id="RBCJ01000002">
    <property type="protein sequence ID" value="RKN80916.1"/>
    <property type="molecule type" value="Genomic_DNA"/>
</dbReference>
<keyword evidence="5 7" id="KW-1133">Transmembrane helix</keyword>
<dbReference type="InterPro" id="IPR036259">
    <property type="entry name" value="MFS_trans_sf"/>
</dbReference>
<sequence>MVNHKKNAFTYATVVAMGGFVFGIDAALISGTVKFITQEFALTDLQLGTVVGAPAFGVLFALLLVGYACNTFGRKKALQISAALYLISAIFSCLAPTYETLIAARFLGGLAFSSISMASMYIGEIAPPRWRGKLVSMIQINIVVGLSAAYFLNYLILNLANSDLVWTKALGMDVYTWRWMLGSEVFFAILWLILLFFIPKSPAWLVFMDRIEEAKNTLRRVIPESEVSAQILEMRKGLSQGTEGHSIMVQLKEIFSRPMRITLIIAITIAIAQQATGINAILFYAPTIFEQLGLGTDAAFAQAIWIGLVSVVFTVLGLLLVDKIGRRPMIIGGMLWIIISLCICFYGFKTASYSLNNEAISEMVDIPDSERLNALINVPFESDIDFKQALNKTLGEEDARKHSSLLLQKAVKINALLILIGILSFIGAFQFSVGPVMWVLFSEIFSISIRSVAIPFFTLITSATSYLVQQFFPWQLATMGISATLLFYASTVAVGLVILFVYLKETKNMTIEEVQLALAPKR</sequence>
<dbReference type="Gene3D" id="1.20.1250.20">
    <property type="entry name" value="MFS general substrate transporter like domains"/>
    <property type="match status" value="1"/>
</dbReference>
<dbReference type="OrthoDB" id="9783823at2"/>
<evidence type="ECO:0000256" key="2">
    <source>
        <dbReference type="ARBA" id="ARBA00010992"/>
    </source>
</evidence>
<feature type="transmembrane region" description="Helical" evidence="7">
    <location>
        <begin position="12"/>
        <end position="33"/>
    </location>
</feature>
<dbReference type="InterPro" id="IPR005828">
    <property type="entry name" value="MFS_sugar_transport-like"/>
</dbReference>